<evidence type="ECO:0000313" key="3">
    <source>
        <dbReference type="EMBL" id="RDL39887.1"/>
    </source>
</evidence>
<keyword evidence="1" id="KW-0175">Coiled coil</keyword>
<dbReference type="EMBL" id="NPIC01000002">
    <property type="protein sequence ID" value="RDL39887.1"/>
    <property type="molecule type" value="Genomic_DNA"/>
</dbReference>
<reference evidence="3 4" key="1">
    <citation type="journal article" date="2018" name="IMA Fungus">
        <title>IMA Genome-F 9: Draft genome sequence of Annulohypoxylon stygium, Aspergillus mulundensis, Berkeleyomyces basicola (syn. Thielaviopsis basicola), Ceratocystis smalleyi, two Cercospora beticola strains, Coleophoma cylindrospora, Fusarium fracticaudum, Phialophora cf. hyalina, and Morchella septimelata.</title>
        <authorList>
            <person name="Wingfield B.D."/>
            <person name="Bills G.F."/>
            <person name="Dong Y."/>
            <person name="Huang W."/>
            <person name="Nel W.J."/>
            <person name="Swalarsk-Parry B.S."/>
            <person name="Vaghefi N."/>
            <person name="Wilken P.M."/>
            <person name="An Z."/>
            <person name="de Beer Z.W."/>
            <person name="De Vos L."/>
            <person name="Chen L."/>
            <person name="Duong T.A."/>
            <person name="Gao Y."/>
            <person name="Hammerbacher A."/>
            <person name="Kikkert J.R."/>
            <person name="Li Y."/>
            <person name="Li H."/>
            <person name="Li K."/>
            <person name="Li Q."/>
            <person name="Liu X."/>
            <person name="Ma X."/>
            <person name="Naidoo K."/>
            <person name="Pethybridge S.J."/>
            <person name="Sun J."/>
            <person name="Steenkamp E.T."/>
            <person name="van der Nest M.A."/>
            <person name="van Wyk S."/>
            <person name="Wingfield M.J."/>
            <person name="Xiong C."/>
            <person name="Yue Q."/>
            <person name="Zhang X."/>
        </authorList>
    </citation>
    <scope>NUCLEOTIDE SEQUENCE [LARGE SCALE GENOMIC DNA]</scope>
    <source>
        <strain evidence="3 4">BP 5553</strain>
    </source>
</reference>
<organism evidence="3 4">
    <name type="scientific">Venustampulla echinocandica</name>
    <dbReference type="NCBI Taxonomy" id="2656787"/>
    <lineage>
        <taxon>Eukaryota</taxon>
        <taxon>Fungi</taxon>
        <taxon>Dikarya</taxon>
        <taxon>Ascomycota</taxon>
        <taxon>Pezizomycotina</taxon>
        <taxon>Leotiomycetes</taxon>
        <taxon>Helotiales</taxon>
        <taxon>Pleuroascaceae</taxon>
        <taxon>Venustampulla</taxon>
    </lineage>
</organism>
<feature type="compositionally biased region" description="Low complexity" evidence="2">
    <location>
        <begin position="323"/>
        <end position="340"/>
    </location>
</feature>
<dbReference type="OrthoDB" id="3558302at2759"/>
<feature type="region of interest" description="Disordered" evidence="2">
    <location>
        <begin position="572"/>
        <end position="616"/>
    </location>
</feature>
<proteinExistence type="predicted"/>
<evidence type="ECO:0000256" key="1">
    <source>
        <dbReference type="SAM" id="Coils"/>
    </source>
</evidence>
<dbReference type="Proteomes" id="UP000254866">
    <property type="component" value="Unassembled WGS sequence"/>
</dbReference>
<dbReference type="PANTHER" id="PTHR38166">
    <property type="entry name" value="C2H2-TYPE DOMAIN-CONTAINING PROTEIN-RELATED"/>
    <property type="match status" value="1"/>
</dbReference>
<protein>
    <recommendedName>
        <fullName evidence="5">C2H2-type domain-containing protein</fullName>
    </recommendedName>
</protein>
<dbReference type="PANTHER" id="PTHR38166:SF1">
    <property type="entry name" value="C2H2-TYPE DOMAIN-CONTAINING PROTEIN"/>
    <property type="match status" value="1"/>
</dbReference>
<feature type="region of interest" description="Disordered" evidence="2">
    <location>
        <begin position="107"/>
        <end position="175"/>
    </location>
</feature>
<gene>
    <name evidence="3" type="ORF">BP5553_04227</name>
</gene>
<feature type="compositionally biased region" description="Low complexity" evidence="2">
    <location>
        <begin position="137"/>
        <end position="146"/>
    </location>
</feature>
<feature type="compositionally biased region" description="Low complexity" evidence="2">
    <location>
        <begin position="297"/>
        <end position="308"/>
    </location>
</feature>
<dbReference type="STRING" id="2656787.A0A370TWI9"/>
<feature type="compositionally biased region" description="Polar residues" evidence="2">
    <location>
        <begin position="928"/>
        <end position="941"/>
    </location>
</feature>
<dbReference type="GeneID" id="43597076"/>
<dbReference type="RefSeq" id="XP_031872543.1">
    <property type="nucleotide sequence ID" value="XM_032012850.1"/>
</dbReference>
<feature type="compositionally biased region" description="Polar residues" evidence="2">
    <location>
        <begin position="828"/>
        <end position="838"/>
    </location>
</feature>
<feature type="coiled-coil region" evidence="1">
    <location>
        <begin position="1023"/>
        <end position="1057"/>
    </location>
</feature>
<keyword evidence="4" id="KW-1185">Reference proteome</keyword>
<feature type="region of interest" description="Disordered" evidence="2">
    <location>
        <begin position="752"/>
        <end position="773"/>
    </location>
</feature>
<evidence type="ECO:0000313" key="4">
    <source>
        <dbReference type="Proteomes" id="UP000254866"/>
    </source>
</evidence>
<dbReference type="AlphaFoldDB" id="A0A370TWI9"/>
<feature type="compositionally biased region" description="Polar residues" evidence="2">
    <location>
        <begin position="572"/>
        <end position="585"/>
    </location>
</feature>
<feature type="compositionally biased region" description="Polar residues" evidence="2">
    <location>
        <begin position="845"/>
        <end position="861"/>
    </location>
</feature>
<evidence type="ECO:0008006" key="5">
    <source>
        <dbReference type="Google" id="ProtNLM"/>
    </source>
</evidence>
<comment type="caution">
    <text evidence="3">The sequence shown here is derived from an EMBL/GenBank/DDBJ whole genome shotgun (WGS) entry which is preliminary data.</text>
</comment>
<accession>A0A370TWI9</accession>
<feature type="region of interest" description="Disordered" evidence="2">
    <location>
        <begin position="820"/>
        <end position="1020"/>
    </location>
</feature>
<name>A0A370TWI9_9HELO</name>
<evidence type="ECO:0000256" key="2">
    <source>
        <dbReference type="SAM" id="MobiDB-lite"/>
    </source>
</evidence>
<feature type="compositionally biased region" description="Basic and acidic residues" evidence="2">
    <location>
        <begin position="151"/>
        <end position="163"/>
    </location>
</feature>
<feature type="region of interest" description="Disordered" evidence="2">
    <location>
        <begin position="281"/>
        <end position="340"/>
    </location>
</feature>
<feature type="compositionally biased region" description="Polar residues" evidence="2">
    <location>
        <begin position="961"/>
        <end position="1003"/>
    </location>
</feature>
<sequence>MVDRRDSYSGPIMERDPKFHKMILHYHQNQIGRRLMKHDAIQDGPLGWERTITNITEITWPLPTTITVVVQAQTSLQDFWALWIYICLRNLQYKLFFDRSSLIATSNRSRGTGRYDEEEEAKAPSSSATKVKNVTPSSTISSYSVSRPLKRQHDNNDHNDENGGRPPKKSKARGDLTSCLPSSHLFACHFNKYAPSTYCVLSDNKYRACAGPGWENITEPEITCMNEQGYNCGGEPSGDDGISPLQWQKISKLTTDKSAAERKWFEIWTILFPNSPSPDQPWHGLGAEKLPNYQLGSSRRSPRSPLSPLDRDPTSADSFETVSMPSSPTTPSLVSNSSSTFSSSSIQSIEEVTRPLDTRPELFCQNFFTSSFDYMPSIGGATDQIDSGITLGWTDFLRGKMPGNLLDSEIYGIEWHESPCSYPTLASSSFTSPRLLEGLISETAPLDARDNFCSGNMKQEATVCAKTPVADEDSIPVKGLNAVEDDGTDLFFDPGTGSPVESIYEYNAIPDTFEAIESSIKEALPADPEIVARLIPIFREKWKRENIPLSPGVISCATSDDNYSHYSTPNTSSIIASGKTGSDSQPGYKHQLDKRSNDEDGEQEDEEGPPKKQMKFRDLGNAYTGPKFACHFHKYNPRQYCVRKDRNLSTPEQIKWRICGGQGSKDLRHLMDGDLKHHRIHDCEDCFREFDTADDYRNHKLDKACDGTKPMRGPGRDGIDCLKWREIEKVRKSKKPDEEKWMDIWTILFPDTPRPKDPFTSEDDDDTQLPPSSYRTEELLTSWRIFIRDAIKSQNFQGYDAKTYQLCELQLRNALQFENQRLSRKRQPSSILTPSSSGRPAYTPFSESQSSIHNATPSRHVQSIDDAETPAPSSTHARRFPSPAGQLTSELSPGTPATHPYDIEHQRHQPGLRTPKTISPFGIPPETPSNQLYGETTTQHPSVGHWASVDTGYPRTHQFDSHISPSGNPSQRRLASATVQPVSHSGHASSDQDGPRQRNSSPETPAKEGVYVNRGASTKAFENHDDRALIRSLEQRLNEMEARMSAQQAKMEAEARMKAMVNLGPHNVPNQHEHLDRTLGSQGLYVAPHNRSSNPIRRPVSSSPQIMSNFGSPTPAFLTNDVAPSQPQLWGTDGQESASLPHNRVPSNISLPYIHLESGGISGSVVHNMPSSMTTNMTGEAYLYPSNAPSTNTVPSFVPGSQQQLVSGDGNFSTSINDPDYDRSLFIRQGCDQIFGPDLEDGDMDPNFGRENVN</sequence>